<evidence type="ECO:0000313" key="3">
    <source>
        <dbReference type="EMBL" id="GCE20248.1"/>
    </source>
</evidence>
<name>A0A402AM25_9CHLR</name>
<dbReference type="InterPro" id="IPR018170">
    <property type="entry name" value="Aldo/ket_reductase_CS"/>
</dbReference>
<comment type="caution">
    <text evidence="3">The sequence shown here is derived from an EMBL/GenBank/DDBJ whole genome shotgun (WGS) entry which is preliminary data.</text>
</comment>
<dbReference type="SUPFAM" id="SSF51430">
    <property type="entry name" value="NAD(P)-linked oxidoreductase"/>
    <property type="match status" value="1"/>
</dbReference>
<gene>
    <name evidence="3" type="ORF">KDK_40480</name>
</gene>
<dbReference type="InterPro" id="IPR023210">
    <property type="entry name" value="NADP_OxRdtase_dom"/>
</dbReference>
<evidence type="ECO:0000313" key="4">
    <source>
        <dbReference type="Proteomes" id="UP000287188"/>
    </source>
</evidence>
<accession>A0A402AM25</accession>
<dbReference type="Proteomes" id="UP000287188">
    <property type="component" value="Unassembled WGS sequence"/>
</dbReference>
<dbReference type="GO" id="GO:0005829">
    <property type="term" value="C:cytosol"/>
    <property type="evidence" value="ECO:0007669"/>
    <property type="project" value="TreeGrafter"/>
</dbReference>
<feature type="domain" description="NADP-dependent oxidoreductase" evidence="2">
    <location>
        <begin position="16"/>
        <end position="313"/>
    </location>
</feature>
<organism evidence="3 4">
    <name type="scientific">Dictyobacter kobayashii</name>
    <dbReference type="NCBI Taxonomy" id="2014872"/>
    <lineage>
        <taxon>Bacteria</taxon>
        <taxon>Bacillati</taxon>
        <taxon>Chloroflexota</taxon>
        <taxon>Ktedonobacteria</taxon>
        <taxon>Ktedonobacterales</taxon>
        <taxon>Dictyobacteraceae</taxon>
        <taxon>Dictyobacter</taxon>
    </lineage>
</organism>
<evidence type="ECO:0000259" key="2">
    <source>
        <dbReference type="Pfam" id="PF00248"/>
    </source>
</evidence>
<dbReference type="OrthoDB" id="146925at2"/>
<sequence>MQTRHFGNTDMEITTLGLGTFALGGEGWPAAWGPQDDNESVATIHRALELGINWIDTAAVYGFGHAEEIVARALKGRSERPFIFTKCSRRPTGDGKIQGSLKAASIREEVEESLRRLQVDVIDLYQIHWPNPDEDIEEGWTTLAELKAEGKVRHIGVSNFNVNQLERAYKIAPVSSLQPPYSLLRRDIEKDVLDFCLQHNIGVIVYSPMASGLLTGKWNVQRVQNLPDTDWRKRSADYQEPRLYRNLALAKLLQTIGHGHGRSAGEVAIAWTLRHPAVTAAIVGGRHPGQVDEIIGAGDFRLSEQEIAQIEDFAQKNQ</sequence>
<dbReference type="Gene3D" id="3.20.20.100">
    <property type="entry name" value="NADP-dependent oxidoreductase domain"/>
    <property type="match status" value="1"/>
</dbReference>
<evidence type="ECO:0000256" key="1">
    <source>
        <dbReference type="ARBA" id="ARBA00023002"/>
    </source>
</evidence>
<dbReference type="PANTHER" id="PTHR43364:SF4">
    <property type="entry name" value="NAD(P)-LINKED OXIDOREDUCTASE SUPERFAMILY PROTEIN"/>
    <property type="match status" value="1"/>
</dbReference>
<dbReference type="PRINTS" id="PR00069">
    <property type="entry name" value="ALDKETRDTASE"/>
</dbReference>
<dbReference type="InterPro" id="IPR020471">
    <property type="entry name" value="AKR"/>
</dbReference>
<reference evidence="4" key="1">
    <citation type="submission" date="2018-12" db="EMBL/GenBank/DDBJ databases">
        <title>Tengunoibacter tsumagoiensis gen. nov., sp. nov., Dictyobacter kobayashii sp. nov., D. alpinus sp. nov., and D. joshuensis sp. nov. and description of Dictyobacteraceae fam. nov. within the order Ktedonobacterales isolated from Tengu-no-mugimeshi.</title>
        <authorList>
            <person name="Wang C.M."/>
            <person name="Zheng Y."/>
            <person name="Sakai Y."/>
            <person name="Toyoda A."/>
            <person name="Minakuchi Y."/>
            <person name="Abe K."/>
            <person name="Yokota A."/>
            <person name="Yabe S."/>
        </authorList>
    </citation>
    <scope>NUCLEOTIDE SEQUENCE [LARGE SCALE GENOMIC DNA]</scope>
    <source>
        <strain evidence="4">Uno11</strain>
    </source>
</reference>
<proteinExistence type="predicted"/>
<dbReference type="Pfam" id="PF00248">
    <property type="entry name" value="Aldo_ket_red"/>
    <property type="match status" value="1"/>
</dbReference>
<protein>
    <submittedName>
        <fullName evidence="3">Oxidoreductase</fullName>
    </submittedName>
</protein>
<keyword evidence="1" id="KW-0560">Oxidoreductase</keyword>
<keyword evidence="4" id="KW-1185">Reference proteome</keyword>
<dbReference type="PROSITE" id="PS00062">
    <property type="entry name" value="ALDOKETO_REDUCTASE_2"/>
    <property type="match status" value="1"/>
</dbReference>
<dbReference type="EMBL" id="BIFS01000001">
    <property type="protein sequence ID" value="GCE20248.1"/>
    <property type="molecule type" value="Genomic_DNA"/>
</dbReference>
<dbReference type="RefSeq" id="WP_126551950.1">
    <property type="nucleotide sequence ID" value="NZ_BIFS01000001.1"/>
</dbReference>
<dbReference type="GO" id="GO:0016491">
    <property type="term" value="F:oxidoreductase activity"/>
    <property type="evidence" value="ECO:0007669"/>
    <property type="project" value="UniProtKB-KW"/>
</dbReference>
<dbReference type="InterPro" id="IPR050523">
    <property type="entry name" value="AKR_Detox_Biosynth"/>
</dbReference>
<dbReference type="InterPro" id="IPR036812">
    <property type="entry name" value="NAD(P)_OxRdtase_dom_sf"/>
</dbReference>
<dbReference type="PANTHER" id="PTHR43364">
    <property type="entry name" value="NADH-SPECIFIC METHYLGLYOXAL REDUCTASE-RELATED"/>
    <property type="match status" value="1"/>
</dbReference>
<dbReference type="CDD" id="cd19102">
    <property type="entry name" value="AKR_unchar"/>
    <property type="match status" value="1"/>
</dbReference>
<dbReference type="AlphaFoldDB" id="A0A402AM25"/>